<accession>A0ABT5DXV0</accession>
<sequence>MPKRIRVENMTVTTTPAQVLAGFDNFGSITRCQLEFDDEGASTGVAHVEFASTQAGAAAIASMNEKPFNGATIRVREDA</sequence>
<keyword evidence="3" id="KW-1185">Reference proteome</keyword>
<dbReference type="Proteomes" id="UP001221686">
    <property type="component" value="Unassembled WGS sequence"/>
</dbReference>
<evidence type="ECO:0000259" key="1">
    <source>
        <dbReference type="PROSITE" id="PS50102"/>
    </source>
</evidence>
<dbReference type="CDD" id="cd00590">
    <property type="entry name" value="RRM_SF"/>
    <property type="match status" value="1"/>
</dbReference>
<dbReference type="SMART" id="SM00360">
    <property type="entry name" value="RRM"/>
    <property type="match status" value="1"/>
</dbReference>
<reference evidence="2 3" key="1">
    <citation type="submission" date="2022-11" db="EMBL/GenBank/DDBJ databases">
        <title>Minimal conservation of predation-associated metabolite biosynthetic gene clusters underscores biosynthetic potential of Myxococcota including descriptions for ten novel species: Archangium lansinium sp. nov., Myxococcus landrumus sp. nov., Nannocystis bai.</title>
        <authorList>
            <person name="Ahearne A."/>
            <person name="Stevens C."/>
            <person name="Dowd S."/>
        </authorList>
    </citation>
    <scope>NUCLEOTIDE SEQUENCE [LARGE SCALE GENOMIC DNA]</scope>
    <source>
        <strain evidence="2 3">BB15-2</strain>
    </source>
</reference>
<protein>
    <submittedName>
        <fullName evidence="2">RNA-binding protein</fullName>
    </submittedName>
</protein>
<dbReference type="InterPro" id="IPR012677">
    <property type="entry name" value="Nucleotide-bd_a/b_plait_sf"/>
</dbReference>
<evidence type="ECO:0000313" key="2">
    <source>
        <dbReference type="EMBL" id="MDC0718437.1"/>
    </source>
</evidence>
<gene>
    <name evidence="2" type="ORF">POL25_16125</name>
</gene>
<feature type="domain" description="RRM" evidence="1">
    <location>
        <begin position="3"/>
        <end position="79"/>
    </location>
</feature>
<dbReference type="Pfam" id="PF00076">
    <property type="entry name" value="RRM_1"/>
    <property type="match status" value="1"/>
</dbReference>
<dbReference type="RefSeq" id="WP_272086914.1">
    <property type="nucleotide sequence ID" value="NZ_JAQNDL010000001.1"/>
</dbReference>
<dbReference type="SUPFAM" id="SSF54928">
    <property type="entry name" value="RNA-binding domain, RBD"/>
    <property type="match status" value="1"/>
</dbReference>
<dbReference type="InterPro" id="IPR035979">
    <property type="entry name" value="RBD_domain_sf"/>
</dbReference>
<evidence type="ECO:0000313" key="3">
    <source>
        <dbReference type="Proteomes" id="UP001221686"/>
    </source>
</evidence>
<organism evidence="2 3">
    <name type="scientific">Nannocystis bainbridge</name>
    <dbReference type="NCBI Taxonomy" id="2995303"/>
    <lineage>
        <taxon>Bacteria</taxon>
        <taxon>Pseudomonadati</taxon>
        <taxon>Myxococcota</taxon>
        <taxon>Polyangia</taxon>
        <taxon>Nannocystales</taxon>
        <taxon>Nannocystaceae</taxon>
        <taxon>Nannocystis</taxon>
    </lineage>
</organism>
<dbReference type="EMBL" id="JAQNDL010000001">
    <property type="protein sequence ID" value="MDC0718437.1"/>
    <property type="molecule type" value="Genomic_DNA"/>
</dbReference>
<comment type="caution">
    <text evidence="2">The sequence shown here is derived from an EMBL/GenBank/DDBJ whole genome shotgun (WGS) entry which is preliminary data.</text>
</comment>
<dbReference type="InterPro" id="IPR000504">
    <property type="entry name" value="RRM_dom"/>
</dbReference>
<proteinExistence type="predicted"/>
<dbReference type="PROSITE" id="PS50102">
    <property type="entry name" value="RRM"/>
    <property type="match status" value="1"/>
</dbReference>
<dbReference type="Gene3D" id="3.30.70.330">
    <property type="match status" value="1"/>
</dbReference>
<name>A0ABT5DXV0_9BACT</name>